<evidence type="ECO:0000313" key="1">
    <source>
        <dbReference type="EMBL" id="QGF24772.1"/>
    </source>
</evidence>
<dbReference type="Proteomes" id="UP000386847">
    <property type="component" value="Chromosome"/>
</dbReference>
<dbReference type="Pfam" id="PF14019">
    <property type="entry name" value="DUF4235"/>
    <property type="match status" value="1"/>
</dbReference>
<dbReference type="KEGG" id="rain:Rai3103_15320"/>
<name>A0A5Q2FCW3_9ACTN</name>
<reference evidence="1 2" key="1">
    <citation type="submission" date="2019-10" db="EMBL/GenBank/DDBJ databases">
        <title>Genomic analysis of Raineyella sp. CBA3103.</title>
        <authorList>
            <person name="Roh S.W."/>
        </authorList>
    </citation>
    <scope>NUCLEOTIDE SEQUENCE [LARGE SCALE GENOMIC DNA]</scope>
    <source>
        <strain evidence="1 2">CBA3103</strain>
    </source>
</reference>
<dbReference type="AlphaFoldDB" id="A0A5Q2FCW3"/>
<gene>
    <name evidence="1" type="ORF">Rai3103_15320</name>
</gene>
<keyword evidence="2" id="KW-1185">Reference proteome</keyword>
<dbReference type="InterPro" id="IPR025329">
    <property type="entry name" value="DUF4235"/>
</dbReference>
<organism evidence="1 2">
    <name type="scientific">Raineyella fluvialis</name>
    <dbReference type="NCBI Taxonomy" id="2662261"/>
    <lineage>
        <taxon>Bacteria</taxon>
        <taxon>Bacillati</taxon>
        <taxon>Actinomycetota</taxon>
        <taxon>Actinomycetes</taxon>
        <taxon>Propionibacteriales</taxon>
        <taxon>Propionibacteriaceae</taxon>
        <taxon>Raineyella</taxon>
    </lineage>
</organism>
<proteinExistence type="predicted"/>
<sequence length="144" mass="15732">MSPAITTIHHHDSISRSRYATDLPNHLLARARHDRPRMDPTPDRTEGTRMAIAETLVYKAYTALATTVATVVAHKALTAGWQYVTGEEPPEPTDPDANLTSAVLWALASAAGVAVAQVVAHRVGTRYLFTRGQKFKPHRIGVKV</sequence>
<evidence type="ECO:0000313" key="2">
    <source>
        <dbReference type="Proteomes" id="UP000386847"/>
    </source>
</evidence>
<accession>A0A5Q2FCW3</accession>
<dbReference type="EMBL" id="CP045725">
    <property type="protein sequence ID" value="QGF24772.1"/>
    <property type="molecule type" value="Genomic_DNA"/>
</dbReference>
<protein>
    <submittedName>
        <fullName evidence="1">DUF4235 domain-containing protein</fullName>
    </submittedName>
</protein>